<dbReference type="Pfam" id="PF00005">
    <property type="entry name" value="ABC_tran"/>
    <property type="match status" value="1"/>
</dbReference>
<dbReference type="InterPro" id="IPR027417">
    <property type="entry name" value="P-loop_NTPase"/>
</dbReference>
<dbReference type="InterPro" id="IPR003439">
    <property type="entry name" value="ABC_transporter-like_ATP-bd"/>
</dbReference>
<protein>
    <submittedName>
        <fullName evidence="1">Uncharacterized protein</fullName>
    </submittedName>
</protein>
<dbReference type="GO" id="GO:0016887">
    <property type="term" value="F:ATP hydrolysis activity"/>
    <property type="evidence" value="ECO:0007669"/>
    <property type="project" value="InterPro"/>
</dbReference>
<proteinExistence type="predicted"/>
<sequence>MQNDGMKHPIGDITEFFQGEFIGIMGPVGCGKSSILSAILAELSMHSGEISISQIDSDSGP</sequence>
<dbReference type="HOGENOM" id="CLU_2924957_0_0_1"/>
<reference evidence="1" key="1">
    <citation type="journal article" date="2013" name="Genome Biol.">
        <title>Draft genome of the mountain pine beetle, Dendroctonus ponderosae Hopkins, a major forest pest.</title>
        <authorList>
            <person name="Keeling C.I."/>
            <person name="Yuen M.M."/>
            <person name="Liao N.Y."/>
            <person name="Docking T.R."/>
            <person name="Chan S.K."/>
            <person name="Taylor G.A."/>
            <person name="Palmquist D.L."/>
            <person name="Jackman S.D."/>
            <person name="Nguyen A."/>
            <person name="Li M."/>
            <person name="Henderson H."/>
            <person name="Janes J.K."/>
            <person name="Zhao Y."/>
            <person name="Pandoh P."/>
            <person name="Moore R."/>
            <person name="Sperling F.A."/>
            <person name="Huber D.P."/>
            <person name="Birol I."/>
            <person name="Jones S.J."/>
            <person name="Bohlmann J."/>
        </authorList>
    </citation>
    <scope>NUCLEOTIDE SEQUENCE</scope>
</reference>
<name>N6TNQ0_DENPD</name>
<dbReference type="Gene3D" id="3.40.50.300">
    <property type="entry name" value="P-loop containing nucleotide triphosphate hydrolases"/>
    <property type="match status" value="1"/>
</dbReference>
<feature type="non-terminal residue" evidence="1">
    <location>
        <position position="1"/>
    </location>
</feature>
<evidence type="ECO:0000313" key="1">
    <source>
        <dbReference type="EMBL" id="ENN82134.1"/>
    </source>
</evidence>
<dbReference type="SUPFAM" id="SSF52540">
    <property type="entry name" value="P-loop containing nucleoside triphosphate hydrolases"/>
    <property type="match status" value="1"/>
</dbReference>
<gene>
    <name evidence="1" type="ORF">YQE_01490</name>
</gene>
<dbReference type="GO" id="GO:0005524">
    <property type="term" value="F:ATP binding"/>
    <property type="evidence" value="ECO:0007669"/>
    <property type="project" value="InterPro"/>
</dbReference>
<dbReference type="EMBL" id="KB739743">
    <property type="protein sequence ID" value="ENN82134.1"/>
    <property type="molecule type" value="Genomic_DNA"/>
</dbReference>
<organism evidence="1">
    <name type="scientific">Dendroctonus ponderosae</name>
    <name type="common">Mountain pine beetle</name>
    <dbReference type="NCBI Taxonomy" id="77166"/>
    <lineage>
        <taxon>Eukaryota</taxon>
        <taxon>Metazoa</taxon>
        <taxon>Ecdysozoa</taxon>
        <taxon>Arthropoda</taxon>
        <taxon>Hexapoda</taxon>
        <taxon>Insecta</taxon>
        <taxon>Pterygota</taxon>
        <taxon>Neoptera</taxon>
        <taxon>Endopterygota</taxon>
        <taxon>Coleoptera</taxon>
        <taxon>Polyphaga</taxon>
        <taxon>Cucujiformia</taxon>
        <taxon>Curculionidae</taxon>
        <taxon>Scolytinae</taxon>
        <taxon>Dendroctonus</taxon>
    </lineage>
</organism>
<accession>N6TNQ0</accession>
<dbReference type="AlphaFoldDB" id="N6TNQ0"/>